<dbReference type="EMBL" id="BTGU01000022">
    <property type="protein sequence ID" value="GMN46278.1"/>
    <property type="molecule type" value="Genomic_DNA"/>
</dbReference>
<evidence type="ECO:0000256" key="2">
    <source>
        <dbReference type="ARBA" id="ARBA00022737"/>
    </source>
</evidence>
<dbReference type="PANTHER" id="PTHR19856:SF0">
    <property type="entry name" value="WD REPEAT-CONTAINING PROTEIN 1"/>
    <property type="match status" value="1"/>
</dbReference>
<dbReference type="GO" id="GO:0030042">
    <property type="term" value="P:actin filament depolymerization"/>
    <property type="evidence" value="ECO:0007669"/>
    <property type="project" value="TreeGrafter"/>
</dbReference>
<dbReference type="PROSITE" id="PS50082">
    <property type="entry name" value="WD_REPEATS_2"/>
    <property type="match status" value="6"/>
</dbReference>
<proteinExistence type="predicted"/>
<sequence>MSQLAETYACVPSTERGRGILISGSPKSNAILYTNGRSVIILNLDKPLDVAVYAEHAYPATVARFSPNGEWIASADVSGAVRIWGTHNDFVLKKEFKVLSGRIDDLQWSPDGMRIVACGEGKGKSFVRAFMWDSGTNVGEFDGHSRRVLSCAFKPTRPFRIVTCGEDFLGQTNGLMSALADLYHVLHLGPIAEDGLSISRAPAWLCRACPMILLKDHSNFVNCVRFSPDGSKFLSVSSDKKGIFYDGKSGEKIGELASEDGHKGTIYAVSWSPDGKQVLTASADKSAKVWDVTEDGNGRVKRTLTCPGSGGIDDMLVGCLWQNDYLVVVSLGGTISIFSASELDKAPLSLSGHMKNVASLSVLKSNPKVILSSSYDGLIVKWIKGIGYSGKLQRKENSQIKCFAAVEEEIITSGFDNKVWRVPVNGDQCGDADSVDIGSQPKDLSLALHSPELALVSTDSGVVILRGTKPVSTINLGFAVTASAISPDGSEAIVGGQDGKLHIYSITGDTLTEDAVLEKHRGAVTVIRYSPDVSMFASGDANREAIIWDRASREVKLKNMLYHTARINCLAWSPDSSSVATGSLDTCVIIYDIDKPASSRTTIKGAHLGGVYGLAFTDEHSVVSSGEDACVRVWRLTPQ</sequence>
<evidence type="ECO:0000256" key="1">
    <source>
        <dbReference type="ARBA" id="ARBA00022574"/>
    </source>
</evidence>
<dbReference type="PROSITE" id="PS00678">
    <property type="entry name" value="WD_REPEATS_1"/>
    <property type="match status" value="1"/>
</dbReference>
<name>A0AA88A196_FICCA</name>
<dbReference type="InterPro" id="IPR019775">
    <property type="entry name" value="WD40_repeat_CS"/>
</dbReference>
<dbReference type="GO" id="GO:0051015">
    <property type="term" value="F:actin filament binding"/>
    <property type="evidence" value="ECO:0007669"/>
    <property type="project" value="TreeGrafter"/>
</dbReference>
<keyword evidence="2" id="KW-0677">Repeat</keyword>
<dbReference type="SMART" id="SM00320">
    <property type="entry name" value="WD40"/>
    <property type="match status" value="11"/>
</dbReference>
<feature type="repeat" description="WD" evidence="3">
    <location>
        <begin position="53"/>
        <end position="84"/>
    </location>
</feature>
<accession>A0AA88A196</accession>
<dbReference type="Pfam" id="PF00400">
    <property type="entry name" value="WD40"/>
    <property type="match status" value="7"/>
</dbReference>
<evidence type="ECO:0000256" key="3">
    <source>
        <dbReference type="PROSITE-ProRule" id="PRU00221"/>
    </source>
</evidence>
<dbReference type="InterPro" id="IPR011047">
    <property type="entry name" value="Quinoprotein_ADH-like_sf"/>
</dbReference>
<dbReference type="GO" id="GO:0030864">
    <property type="term" value="C:cortical actin cytoskeleton"/>
    <property type="evidence" value="ECO:0007669"/>
    <property type="project" value="TreeGrafter"/>
</dbReference>
<keyword evidence="5" id="KW-1185">Reference proteome</keyword>
<dbReference type="Gene3D" id="2.130.10.10">
    <property type="entry name" value="YVTN repeat-like/Quinoprotein amine dehydrogenase"/>
    <property type="match status" value="2"/>
</dbReference>
<dbReference type="InterPro" id="IPR001680">
    <property type="entry name" value="WD40_rpt"/>
</dbReference>
<dbReference type="PANTHER" id="PTHR19856">
    <property type="entry name" value="WD-REPEATCONTAINING PROTEIN WDR1"/>
    <property type="match status" value="1"/>
</dbReference>
<feature type="repeat" description="WD" evidence="3">
    <location>
        <begin position="259"/>
        <end position="292"/>
    </location>
</feature>
<dbReference type="FunFam" id="2.130.10.10:FF:000167">
    <property type="entry name" value="Actin-interacting protein 1"/>
    <property type="match status" value="1"/>
</dbReference>
<comment type="caution">
    <text evidence="4">The sequence shown here is derived from an EMBL/GenBank/DDBJ whole genome shotgun (WGS) entry which is preliminary data.</text>
</comment>
<organism evidence="4 5">
    <name type="scientific">Ficus carica</name>
    <name type="common">Common fig</name>
    <dbReference type="NCBI Taxonomy" id="3494"/>
    <lineage>
        <taxon>Eukaryota</taxon>
        <taxon>Viridiplantae</taxon>
        <taxon>Streptophyta</taxon>
        <taxon>Embryophyta</taxon>
        <taxon>Tracheophyta</taxon>
        <taxon>Spermatophyta</taxon>
        <taxon>Magnoliopsida</taxon>
        <taxon>eudicotyledons</taxon>
        <taxon>Gunneridae</taxon>
        <taxon>Pentapetalae</taxon>
        <taxon>rosids</taxon>
        <taxon>fabids</taxon>
        <taxon>Rosales</taxon>
        <taxon>Moraceae</taxon>
        <taxon>Ficeae</taxon>
        <taxon>Ficus</taxon>
    </lineage>
</organism>
<dbReference type="PROSITE" id="PS50294">
    <property type="entry name" value="WD_REPEATS_REGION"/>
    <property type="match status" value="4"/>
</dbReference>
<evidence type="ECO:0008006" key="6">
    <source>
        <dbReference type="Google" id="ProtNLM"/>
    </source>
</evidence>
<feature type="repeat" description="WD" evidence="3">
    <location>
        <begin position="517"/>
        <end position="549"/>
    </location>
</feature>
<feature type="repeat" description="WD" evidence="3">
    <location>
        <begin position="560"/>
        <end position="601"/>
    </location>
</feature>
<dbReference type="SUPFAM" id="SSF50998">
    <property type="entry name" value="Quinoprotein alcohol dehydrogenase-like"/>
    <property type="match status" value="1"/>
</dbReference>
<evidence type="ECO:0000313" key="4">
    <source>
        <dbReference type="EMBL" id="GMN46278.1"/>
    </source>
</evidence>
<dbReference type="SUPFAM" id="SSF101898">
    <property type="entry name" value="NHL repeat"/>
    <property type="match status" value="1"/>
</dbReference>
<dbReference type="InterPro" id="IPR015943">
    <property type="entry name" value="WD40/YVTN_repeat-like_dom_sf"/>
</dbReference>
<dbReference type="Proteomes" id="UP001187192">
    <property type="component" value="Unassembled WGS sequence"/>
</dbReference>
<feature type="repeat" description="WD" evidence="3">
    <location>
        <begin position="214"/>
        <end position="255"/>
    </location>
</feature>
<reference evidence="4" key="1">
    <citation type="submission" date="2023-07" db="EMBL/GenBank/DDBJ databases">
        <title>draft genome sequence of fig (Ficus carica).</title>
        <authorList>
            <person name="Takahashi T."/>
            <person name="Nishimura K."/>
        </authorList>
    </citation>
    <scope>NUCLEOTIDE SEQUENCE</scope>
</reference>
<keyword evidence="1 3" id="KW-0853">WD repeat</keyword>
<dbReference type="AlphaFoldDB" id="A0AA88A196"/>
<evidence type="ECO:0000313" key="5">
    <source>
        <dbReference type="Proteomes" id="UP001187192"/>
    </source>
</evidence>
<gene>
    <name evidence="4" type="ORF">TIFTF001_015457</name>
</gene>
<protein>
    <recommendedName>
        <fullName evidence="6">Actin-interacting protein 1-2</fullName>
    </recommendedName>
</protein>
<feature type="repeat" description="WD" evidence="3">
    <location>
        <begin position="604"/>
        <end position="639"/>
    </location>
</feature>